<dbReference type="STRING" id="1130798.LBLM1_02850"/>
<evidence type="ECO:0000313" key="2">
    <source>
        <dbReference type="Proteomes" id="UP000003645"/>
    </source>
</evidence>
<dbReference type="Proteomes" id="UP000003645">
    <property type="component" value="Chromosome"/>
</dbReference>
<accession>A0A0D4CIZ1</accession>
<dbReference type="KEGG" id="lmu:LBLM1_02850"/>
<evidence type="ECO:0000313" key="1">
    <source>
        <dbReference type="EMBL" id="AJT50117.1"/>
    </source>
</evidence>
<dbReference type="HOGENOM" id="CLU_192174_0_0_9"/>
<protein>
    <submittedName>
        <fullName evidence="1">Uncharacterized protein</fullName>
    </submittedName>
</protein>
<dbReference type="RefSeq" id="WP_006500045.1">
    <property type="nucleotide sequence ID" value="NZ_CP011013.1"/>
</dbReference>
<dbReference type="EMBL" id="CP011013">
    <property type="protein sequence ID" value="AJT50117.1"/>
    <property type="molecule type" value="Genomic_DNA"/>
</dbReference>
<organism evidence="1 2">
    <name type="scientific">Limosilactobacillus mucosae LM1</name>
    <dbReference type="NCBI Taxonomy" id="1130798"/>
    <lineage>
        <taxon>Bacteria</taxon>
        <taxon>Bacillati</taxon>
        <taxon>Bacillota</taxon>
        <taxon>Bacilli</taxon>
        <taxon>Lactobacillales</taxon>
        <taxon>Lactobacillaceae</taxon>
        <taxon>Limosilactobacillus</taxon>
    </lineage>
</organism>
<keyword evidence="2" id="KW-1185">Reference proteome</keyword>
<dbReference type="AlphaFoldDB" id="A0A0D4CIZ1"/>
<sequence>MYESENLRDAIKTLFEYNTADFSKTIDGNGNERETQIEDLQDMNLTVLYVICDLLGFDETEL</sequence>
<gene>
    <name evidence="1" type="ORF">LBLM1_02850</name>
</gene>
<reference evidence="1 2" key="1">
    <citation type="journal article" date="2012" name="J. Bacteriol.">
        <title>Genome sequence of Lactobacillus mucosae LM1, isolated from piglet feces.</title>
        <authorList>
            <person name="Lee J.H."/>
            <person name="Valeriano V.D."/>
            <person name="Shin Y.R."/>
            <person name="Chae J.P."/>
            <person name="Kim G.B."/>
            <person name="Ham J.S."/>
            <person name="Chun J."/>
            <person name="Kang D.K."/>
        </authorList>
    </citation>
    <scope>NUCLEOTIDE SEQUENCE [LARGE SCALE GENOMIC DNA]</scope>
    <source>
        <strain evidence="1 2">LM1</strain>
    </source>
</reference>
<proteinExistence type="predicted"/>
<name>A0A0D4CIZ1_LIMMU</name>